<evidence type="ECO:0000256" key="3">
    <source>
        <dbReference type="ARBA" id="ARBA00023043"/>
    </source>
</evidence>
<dbReference type="PROSITE" id="PS51382">
    <property type="entry name" value="SPX"/>
    <property type="match status" value="1"/>
</dbReference>
<evidence type="ECO:0000256" key="4">
    <source>
        <dbReference type="PROSITE-ProRule" id="PRU00023"/>
    </source>
</evidence>
<dbReference type="PANTHER" id="PTHR22958:SF1">
    <property type="entry name" value="GLYCEROPHOSPHOCHOLINE PHOSPHODIESTERASE GPCPD1"/>
    <property type="match status" value="1"/>
</dbReference>
<dbReference type="PROSITE" id="PS51704">
    <property type="entry name" value="GP_PDE"/>
    <property type="match status" value="1"/>
</dbReference>
<dbReference type="GO" id="GO:0047389">
    <property type="term" value="F:glycerophosphocholine phosphodiesterase activity"/>
    <property type="evidence" value="ECO:0007669"/>
    <property type="project" value="TreeGrafter"/>
</dbReference>
<organism evidence="7 8">
    <name type="scientific">Elaphomyces granulatus</name>
    <dbReference type="NCBI Taxonomy" id="519963"/>
    <lineage>
        <taxon>Eukaryota</taxon>
        <taxon>Fungi</taxon>
        <taxon>Dikarya</taxon>
        <taxon>Ascomycota</taxon>
        <taxon>Pezizomycotina</taxon>
        <taxon>Eurotiomycetes</taxon>
        <taxon>Eurotiomycetidae</taxon>
        <taxon>Eurotiales</taxon>
        <taxon>Elaphomycetaceae</taxon>
        <taxon>Elaphomyces</taxon>
    </lineage>
</organism>
<dbReference type="Pfam" id="PF03009">
    <property type="entry name" value="GDPD"/>
    <property type="match status" value="1"/>
</dbReference>
<evidence type="ECO:0000259" key="5">
    <source>
        <dbReference type="PROSITE" id="PS51382"/>
    </source>
</evidence>
<dbReference type="InterPro" id="IPR036770">
    <property type="entry name" value="Ankyrin_rpt-contain_sf"/>
</dbReference>
<dbReference type="SMART" id="SM00248">
    <property type="entry name" value="ANK"/>
    <property type="match status" value="6"/>
</dbReference>
<dbReference type="PROSITE" id="PS50088">
    <property type="entry name" value="ANK_REPEAT"/>
    <property type="match status" value="3"/>
</dbReference>
<sequence>MRFGRKLHQYQVPAWADFYIHYDRLKGLIKDGRMEELQKSVAHGAERVDAFVAKKTSAIRDCLTLLEIRYGLASGPLDTDELRQVALAELQDLQASLFDIATDLTRLEWYIRVNQEGLRRISTKLGREQGEVGAKPTIDTKTTLRNIETPCTELLRRVNWLLRSVHDAMADGSVAVRTVSLLKQLRDIEPSTVLEAAQWGVLKDDTTALSALDKDLLDETDCHSDECCAILLPQLRPIQETRFFSADDFLHRFIIQMGRRYTLDQRRETLVTMASEWSQVLNLLDPSQQPLFQNGDLRGRLPLHYATEYGLVDVCREILGYMDSTPPHNQPAWLVQDFSGETPLHLAVRVGNVALTQIFCQAILNQESINWESIEQIWGQLLALAVRSGFQDVLEALLLIERDINYQGEYGETAIFLAAQHGQAKMIRALVKMSAKINLSETTRAWTPLIVACVHGHQDAVDVLLQAGADIRTCDIRGWSAKDHAAFRGYPRIIEALQQQEKMTIKANIPESLPTVQNETLSSNVYAEMFPRVTQARQFDSMGSHIFVNLGSFDSNRQLTAVNMEPYRAKIAPAQLPETSLFLEISMINSQQEPSLVQLPILEDRSNEPWHFVTDDPSRAGLSFKVFSAVNGGEQPIGSAVALLDSLKQGSEAARESLVRDYTIPVISCTDGDFLGTLTFTFVIARPFKFAQKTPTPPQRLRSVESTKIVGHRGEGKITLDVQVTKDNVPIIYHDFLVSETGTDATMDTLTYGQVMILSNAQLGKIEETPSARRLPWDERDRPSFPRRRRAWSLCAPPDSASIALCDRMRHTSEYSTYGLKGNMRGDHIHEPFATLKEVLLQLPQTVSFDIELKYPMLFEAGDWKMDPHAMELNRFLDNILHVVYEFGGNRSLFFSSFSPELCMLLAMKQQIYPIVFLNDSSNAPTGDIRATSLQTAVHFARRFNLQGVVMASEPFIASPKLIRLVKDRGLFCASYGPLNDVPEHAKTQAEAGLDVLIVNKVHLIATVLGK</sequence>
<feature type="repeat" description="ANK" evidence="4">
    <location>
        <begin position="444"/>
        <end position="476"/>
    </location>
</feature>
<dbReference type="GO" id="GO:0046475">
    <property type="term" value="P:glycerophospholipid catabolic process"/>
    <property type="evidence" value="ECO:0007669"/>
    <property type="project" value="TreeGrafter"/>
</dbReference>
<evidence type="ECO:0000313" key="7">
    <source>
        <dbReference type="EMBL" id="OXV07336.1"/>
    </source>
</evidence>
<dbReference type="SUPFAM" id="SSF48403">
    <property type="entry name" value="Ankyrin repeat"/>
    <property type="match status" value="1"/>
</dbReference>
<keyword evidence="2" id="KW-0378">Hydrolase</keyword>
<feature type="repeat" description="ANK" evidence="4">
    <location>
        <begin position="339"/>
        <end position="359"/>
    </location>
</feature>
<dbReference type="Pfam" id="PF12796">
    <property type="entry name" value="Ank_2"/>
    <property type="match status" value="1"/>
</dbReference>
<dbReference type="InterPro" id="IPR051578">
    <property type="entry name" value="GDPD"/>
</dbReference>
<dbReference type="AlphaFoldDB" id="A0A232LT79"/>
<reference evidence="7 8" key="1">
    <citation type="journal article" date="2015" name="Environ. Microbiol.">
        <title>Metagenome sequence of Elaphomyces granulatus from sporocarp tissue reveals Ascomycota ectomycorrhizal fingerprints of genome expansion and a Proteobacteria-rich microbiome.</title>
        <authorList>
            <person name="Quandt C.A."/>
            <person name="Kohler A."/>
            <person name="Hesse C.N."/>
            <person name="Sharpton T.J."/>
            <person name="Martin F."/>
            <person name="Spatafora J.W."/>
        </authorList>
    </citation>
    <scope>NUCLEOTIDE SEQUENCE [LARGE SCALE GENOMIC DNA]</scope>
    <source>
        <strain evidence="7 8">OSC145934</strain>
    </source>
</reference>
<keyword evidence="1" id="KW-0677">Repeat</keyword>
<protein>
    <recommendedName>
        <fullName evidence="9">GP-PDE domain-containing protein</fullName>
    </recommendedName>
</protein>
<comment type="caution">
    <text evidence="7">The sequence shown here is derived from an EMBL/GenBank/DDBJ whole genome shotgun (WGS) entry which is preliminary data.</text>
</comment>
<dbReference type="Gene3D" id="3.20.20.190">
    <property type="entry name" value="Phosphatidylinositol (PI) phosphodiesterase"/>
    <property type="match status" value="1"/>
</dbReference>
<evidence type="ECO:0000259" key="6">
    <source>
        <dbReference type="PROSITE" id="PS51704"/>
    </source>
</evidence>
<keyword evidence="3 4" id="KW-0040">ANK repeat</keyword>
<dbReference type="OrthoDB" id="197419at2759"/>
<evidence type="ECO:0000313" key="8">
    <source>
        <dbReference type="Proteomes" id="UP000243515"/>
    </source>
</evidence>
<dbReference type="Proteomes" id="UP000243515">
    <property type="component" value="Unassembled WGS sequence"/>
</dbReference>
<evidence type="ECO:0000256" key="2">
    <source>
        <dbReference type="ARBA" id="ARBA00022801"/>
    </source>
</evidence>
<dbReference type="CDD" id="cd14447">
    <property type="entry name" value="SPX"/>
    <property type="match status" value="1"/>
</dbReference>
<gene>
    <name evidence="7" type="ORF">Egran_04899</name>
</gene>
<dbReference type="InterPro" id="IPR057506">
    <property type="entry name" value="C2_GPCPD1"/>
</dbReference>
<proteinExistence type="predicted"/>
<dbReference type="InterPro" id="IPR017946">
    <property type="entry name" value="PLC-like_Pdiesterase_TIM-brl"/>
</dbReference>
<dbReference type="Pfam" id="PF25329">
    <property type="entry name" value="C2_GDE1"/>
    <property type="match status" value="1"/>
</dbReference>
<dbReference type="InterPro" id="IPR002110">
    <property type="entry name" value="Ankyrin_rpt"/>
</dbReference>
<dbReference type="SUPFAM" id="SSF51695">
    <property type="entry name" value="PLC-like phosphodiesterases"/>
    <property type="match status" value="1"/>
</dbReference>
<evidence type="ECO:0000256" key="1">
    <source>
        <dbReference type="ARBA" id="ARBA00022737"/>
    </source>
</evidence>
<feature type="repeat" description="ANK" evidence="4">
    <location>
        <begin position="410"/>
        <end position="442"/>
    </location>
</feature>
<dbReference type="InterPro" id="IPR004331">
    <property type="entry name" value="SPX_dom"/>
</dbReference>
<dbReference type="EMBL" id="NPHW01004921">
    <property type="protein sequence ID" value="OXV07336.1"/>
    <property type="molecule type" value="Genomic_DNA"/>
</dbReference>
<dbReference type="InterPro" id="IPR030395">
    <property type="entry name" value="GP_PDE_dom"/>
</dbReference>
<dbReference type="Gene3D" id="1.25.40.20">
    <property type="entry name" value="Ankyrin repeat-containing domain"/>
    <property type="match status" value="1"/>
</dbReference>
<feature type="domain" description="SPX" evidence="5">
    <location>
        <begin position="1"/>
        <end position="139"/>
    </location>
</feature>
<accession>A0A232LT79</accession>
<keyword evidence="8" id="KW-1185">Reference proteome</keyword>
<dbReference type="PANTHER" id="PTHR22958">
    <property type="entry name" value="GLYCEROPHOSPHORYL DIESTER PHOSPHODIESTERASE"/>
    <property type="match status" value="1"/>
</dbReference>
<evidence type="ECO:0008006" key="9">
    <source>
        <dbReference type="Google" id="ProtNLM"/>
    </source>
</evidence>
<feature type="non-terminal residue" evidence="7">
    <location>
        <position position="1011"/>
    </location>
</feature>
<name>A0A232LT79_9EURO</name>
<dbReference type="PROSITE" id="PS50297">
    <property type="entry name" value="ANK_REP_REGION"/>
    <property type="match status" value="3"/>
</dbReference>
<feature type="domain" description="GP-PDE" evidence="6">
    <location>
        <begin position="681"/>
        <end position="1009"/>
    </location>
</feature>